<dbReference type="Proteomes" id="UP000290900">
    <property type="component" value="Unassembled WGS sequence"/>
</dbReference>
<dbReference type="EMBL" id="CAACVR010000045">
    <property type="protein sequence ID" value="VEU23588.1"/>
    <property type="molecule type" value="Genomic_DNA"/>
</dbReference>
<reference evidence="1 2" key="1">
    <citation type="submission" date="2018-12" db="EMBL/GenBank/DDBJ databases">
        <authorList>
            <person name="Tiukova I."/>
            <person name="Dainat J."/>
        </authorList>
    </citation>
    <scope>NUCLEOTIDE SEQUENCE [LARGE SCALE GENOMIC DNA]</scope>
</reference>
<accession>A0A448YRQ1</accession>
<keyword evidence="2" id="KW-1185">Reference proteome</keyword>
<evidence type="ECO:0000313" key="2">
    <source>
        <dbReference type="Proteomes" id="UP000290900"/>
    </source>
</evidence>
<sequence length="655" mass="73889">MGKLVLFDQMENVRFNGTSHENPLIFIFESVIVILNSEASEIVLMQKVNNEERVSSVYADETNNSIVVNFTTLQLPEITFDTGNRILLQKWTKILKLFVERTKGDDNHPFYGRSAKSTTIGDFVPLIQVSTNSWNLLSDYQDAIPESIRKFNKLTSKGLELPFDYLNRQISRPQRVPINFILAIPLMNPEDSETSNSAFVKDVQKMLGTVFESLEEKDRIGLIFLGKNEIDTSLGHYYGMAPKSWGGWREVLNSITEASVSNNSSHDQWSEGLRYLETLVNLGFLHDNDSINEIVFISSEITGNRDEPILRWVSDQSSSGWRTKRRRTSITVGQLIEEVCSKYNATFCSILLADEFKFGTEEQLNHHRTLVQGKTPGVYTNRLKEWMALDFRDLQGLLERILSCLQDITVRQIITTLKVPEGVRLLGFEDEGEILSIGEEQNEVQINFTNLESGYDRSIMFTVGIELDKLDQMEKGGKFSVASVQAKILPSAYSGQSLLTSDLDVRLAPGDIGQIARSAPLNLTISSKDMHVSEGSDNVKLPIVSRLSAVSDAFFIKRKVELLVSSTIKDTIFNTKVFNYTAKENIKMKLKELINQIGELSKTSNESNTANISNNNFKGWADDLIEVLGDILEGYSMRNHQLSNHKSFGCYLSCL</sequence>
<dbReference type="STRING" id="13370.A0A448YRQ1"/>
<protein>
    <submittedName>
        <fullName evidence="1">DEKNAAC104719</fullName>
    </submittedName>
</protein>
<gene>
    <name evidence="1" type="ORF">BRENAR_LOCUS4318</name>
</gene>
<dbReference type="OrthoDB" id="299997at2759"/>
<name>A0A448YRQ1_BRENA</name>
<organism evidence="1 2">
    <name type="scientific">Brettanomyces naardenensis</name>
    <name type="common">Yeast</name>
    <dbReference type="NCBI Taxonomy" id="13370"/>
    <lineage>
        <taxon>Eukaryota</taxon>
        <taxon>Fungi</taxon>
        <taxon>Dikarya</taxon>
        <taxon>Ascomycota</taxon>
        <taxon>Saccharomycotina</taxon>
        <taxon>Pichiomycetes</taxon>
        <taxon>Pichiales</taxon>
        <taxon>Pichiaceae</taxon>
        <taxon>Brettanomyces</taxon>
    </lineage>
</organism>
<proteinExistence type="predicted"/>
<dbReference type="InParanoid" id="A0A448YRQ1"/>
<evidence type="ECO:0000313" key="1">
    <source>
        <dbReference type="EMBL" id="VEU23588.1"/>
    </source>
</evidence>
<dbReference type="AlphaFoldDB" id="A0A448YRQ1"/>